<comment type="catalytic activity">
    <reaction evidence="5">
        <text>indole-3-pyruvate + NADPH + O2 + H(+) = (indol-3-yl)acetate + CO2 + NADP(+) + H2O</text>
        <dbReference type="Rhea" id="RHEA:34331"/>
        <dbReference type="ChEBI" id="CHEBI:15377"/>
        <dbReference type="ChEBI" id="CHEBI:15378"/>
        <dbReference type="ChEBI" id="CHEBI:15379"/>
        <dbReference type="ChEBI" id="CHEBI:16526"/>
        <dbReference type="ChEBI" id="CHEBI:17640"/>
        <dbReference type="ChEBI" id="CHEBI:30854"/>
        <dbReference type="ChEBI" id="CHEBI:57783"/>
        <dbReference type="ChEBI" id="CHEBI:58349"/>
        <dbReference type="EC" id="1.14.13.168"/>
    </reaction>
</comment>
<evidence type="ECO:0000256" key="3">
    <source>
        <dbReference type="ARBA" id="ARBA00022827"/>
    </source>
</evidence>
<accession>A0AAP0FZR0</accession>
<organism evidence="7 8">
    <name type="scientific">Platanthera zijinensis</name>
    <dbReference type="NCBI Taxonomy" id="2320716"/>
    <lineage>
        <taxon>Eukaryota</taxon>
        <taxon>Viridiplantae</taxon>
        <taxon>Streptophyta</taxon>
        <taxon>Embryophyta</taxon>
        <taxon>Tracheophyta</taxon>
        <taxon>Spermatophyta</taxon>
        <taxon>Magnoliopsida</taxon>
        <taxon>Liliopsida</taxon>
        <taxon>Asparagales</taxon>
        <taxon>Orchidaceae</taxon>
        <taxon>Orchidoideae</taxon>
        <taxon>Orchideae</taxon>
        <taxon>Orchidinae</taxon>
        <taxon>Platanthera</taxon>
    </lineage>
</organism>
<dbReference type="EMBL" id="JBBWWQ010000015">
    <property type="protein sequence ID" value="KAK8928213.1"/>
    <property type="molecule type" value="Genomic_DNA"/>
</dbReference>
<dbReference type="GO" id="GO:0050660">
    <property type="term" value="F:flavin adenine dinucleotide binding"/>
    <property type="evidence" value="ECO:0007669"/>
    <property type="project" value="InterPro"/>
</dbReference>
<dbReference type="GO" id="GO:0103075">
    <property type="term" value="F:indole-3-pyruvate monooxygenase activity"/>
    <property type="evidence" value="ECO:0007669"/>
    <property type="project" value="UniProtKB-EC"/>
</dbReference>
<dbReference type="PRINTS" id="PR00368">
    <property type="entry name" value="FADPNR"/>
</dbReference>
<gene>
    <name evidence="7" type="primary">YUC6</name>
    <name evidence="7" type="ORF">KSP39_PZI017317</name>
</gene>
<dbReference type="GO" id="GO:0050661">
    <property type="term" value="F:NADP binding"/>
    <property type="evidence" value="ECO:0007669"/>
    <property type="project" value="InterPro"/>
</dbReference>
<dbReference type="PANTHER" id="PTHR43539">
    <property type="entry name" value="FLAVIN-BINDING MONOOXYGENASE-LIKE PROTEIN (AFU_ORTHOLOGUE AFUA_4G09220)"/>
    <property type="match status" value="1"/>
</dbReference>
<dbReference type="InterPro" id="IPR036188">
    <property type="entry name" value="FAD/NAD-bd_sf"/>
</dbReference>
<keyword evidence="4 6" id="KW-0560">Oxidoreductase</keyword>
<keyword evidence="2 6" id="KW-0285">Flavoprotein</keyword>
<keyword evidence="6 7" id="KW-0503">Monooxygenase</keyword>
<dbReference type="GO" id="GO:0004499">
    <property type="term" value="F:N,N-dimethylaniline monooxygenase activity"/>
    <property type="evidence" value="ECO:0007669"/>
    <property type="project" value="InterPro"/>
</dbReference>
<dbReference type="Pfam" id="PF00743">
    <property type="entry name" value="FMO-like"/>
    <property type="match status" value="1"/>
</dbReference>
<sequence>MEKQPVAFSSTVLIIGAGPAGLAAAACLTSKRISVLILDREDTIASLWRYRTYDRLHLHLKKQYCELPIPFPPSTAVFPSCADFLRYLDNYAETFRLKNLLRLRRRVDSAQFDRAASGWRVDAVNLETGAVESDGRENDAPVLPVGVNGLDRFSGETVHAHQFRTGKAYKGLDVLVVGSGNSGMEIACDLAESGARASIVARGQIV</sequence>
<evidence type="ECO:0000256" key="1">
    <source>
        <dbReference type="ARBA" id="ARBA00009183"/>
    </source>
</evidence>
<dbReference type="Proteomes" id="UP001418222">
    <property type="component" value="Unassembled WGS sequence"/>
</dbReference>
<reference evidence="7 8" key="1">
    <citation type="journal article" date="2022" name="Nat. Plants">
        <title>Genomes of leafy and leafless Platanthera orchids illuminate the evolution of mycoheterotrophy.</title>
        <authorList>
            <person name="Li M.H."/>
            <person name="Liu K.W."/>
            <person name="Li Z."/>
            <person name="Lu H.C."/>
            <person name="Ye Q.L."/>
            <person name="Zhang D."/>
            <person name="Wang J.Y."/>
            <person name="Li Y.F."/>
            <person name="Zhong Z.M."/>
            <person name="Liu X."/>
            <person name="Yu X."/>
            <person name="Liu D.K."/>
            <person name="Tu X.D."/>
            <person name="Liu B."/>
            <person name="Hao Y."/>
            <person name="Liao X.Y."/>
            <person name="Jiang Y.T."/>
            <person name="Sun W.H."/>
            <person name="Chen J."/>
            <person name="Chen Y.Q."/>
            <person name="Ai Y."/>
            <person name="Zhai J.W."/>
            <person name="Wu S.S."/>
            <person name="Zhou Z."/>
            <person name="Hsiao Y.Y."/>
            <person name="Wu W.L."/>
            <person name="Chen Y.Y."/>
            <person name="Lin Y.F."/>
            <person name="Hsu J.L."/>
            <person name="Li C.Y."/>
            <person name="Wang Z.W."/>
            <person name="Zhao X."/>
            <person name="Zhong W.Y."/>
            <person name="Ma X.K."/>
            <person name="Ma L."/>
            <person name="Huang J."/>
            <person name="Chen G.Z."/>
            <person name="Huang M.Z."/>
            <person name="Huang L."/>
            <person name="Peng D.H."/>
            <person name="Luo Y.B."/>
            <person name="Zou S.Q."/>
            <person name="Chen S.P."/>
            <person name="Lan S."/>
            <person name="Tsai W.C."/>
            <person name="Van de Peer Y."/>
            <person name="Liu Z.J."/>
        </authorList>
    </citation>
    <scope>NUCLEOTIDE SEQUENCE [LARGE SCALE GENOMIC DNA]</scope>
    <source>
        <strain evidence="7">Lor287</strain>
    </source>
</reference>
<dbReference type="SUPFAM" id="SSF51905">
    <property type="entry name" value="FAD/NAD(P)-binding domain"/>
    <property type="match status" value="1"/>
</dbReference>
<dbReference type="InterPro" id="IPR050982">
    <property type="entry name" value="Auxin_biosynth/cation_transpt"/>
</dbReference>
<protein>
    <recommendedName>
        <fullName evidence="6">Flavin-containing monooxygenase</fullName>
        <ecNumber evidence="6">1.-.-.-</ecNumber>
    </recommendedName>
</protein>
<dbReference type="Gene3D" id="3.50.50.60">
    <property type="entry name" value="FAD/NAD(P)-binding domain"/>
    <property type="match status" value="1"/>
</dbReference>
<dbReference type="EC" id="1.-.-.-" evidence="6"/>
<dbReference type="PANTHER" id="PTHR43539:SF42">
    <property type="entry name" value="OS01G0273800 PROTEIN"/>
    <property type="match status" value="1"/>
</dbReference>
<dbReference type="AlphaFoldDB" id="A0AAP0FZR0"/>
<keyword evidence="3 6" id="KW-0274">FAD</keyword>
<evidence type="ECO:0000313" key="7">
    <source>
        <dbReference type="EMBL" id="KAK8928213.1"/>
    </source>
</evidence>
<proteinExistence type="inferred from homology"/>
<evidence type="ECO:0000256" key="2">
    <source>
        <dbReference type="ARBA" id="ARBA00022630"/>
    </source>
</evidence>
<comment type="similarity">
    <text evidence="1 6">Belongs to the FMO family.</text>
</comment>
<evidence type="ECO:0000313" key="8">
    <source>
        <dbReference type="Proteomes" id="UP001418222"/>
    </source>
</evidence>
<evidence type="ECO:0000256" key="6">
    <source>
        <dbReference type="RuleBase" id="RU361177"/>
    </source>
</evidence>
<dbReference type="InterPro" id="IPR020946">
    <property type="entry name" value="Flavin_mOase-like"/>
</dbReference>
<comment type="caution">
    <text evidence="7">The sequence shown here is derived from an EMBL/GenBank/DDBJ whole genome shotgun (WGS) entry which is preliminary data.</text>
</comment>
<dbReference type="PROSITE" id="PS51257">
    <property type="entry name" value="PROKAR_LIPOPROTEIN"/>
    <property type="match status" value="1"/>
</dbReference>
<name>A0AAP0FZR0_9ASPA</name>
<dbReference type="PRINTS" id="PR00469">
    <property type="entry name" value="PNDRDTASEII"/>
</dbReference>
<keyword evidence="8" id="KW-1185">Reference proteome</keyword>
<evidence type="ECO:0000256" key="5">
    <source>
        <dbReference type="ARBA" id="ARBA00047707"/>
    </source>
</evidence>
<comment type="cofactor">
    <cofactor evidence="6">
        <name>FAD</name>
        <dbReference type="ChEBI" id="CHEBI:57692"/>
    </cofactor>
</comment>
<evidence type="ECO:0000256" key="4">
    <source>
        <dbReference type="ARBA" id="ARBA00023002"/>
    </source>
</evidence>